<dbReference type="GeneID" id="30032160"/>
<dbReference type="STRING" id="869754.A0A1A0GZ77"/>
<dbReference type="OrthoDB" id="3993678at2759"/>
<sequence>MTCNQELQSELQLVTSELAFSIKREIALEAKIRSKSRLPDSSDSSKLASTDSLERSKTISELQEKLNKERKLRFISEEHAILAEHGQSPSALKLDYEKNEIYNQLLAKNDMVIQLQDKLDDIAATQSKDVGNDLVGRFNDLLKENAALKSKLEKSEAETNSHSGSGLYLTKATPEEFYHECDQAAIMSLKTQRDELRDTITKITSSRNVELKVAQEKIKILEAKLEKVNSINSKLSKRMEKSVSSNGSAHFTSGQGGKLQGFSIIAPSKKVLDD</sequence>
<feature type="compositionally biased region" description="Low complexity" evidence="2">
    <location>
        <begin position="41"/>
        <end position="51"/>
    </location>
</feature>
<feature type="region of interest" description="Disordered" evidence="2">
    <location>
        <begin position="35"/>
        <end position="54"/>
    </location>
</feature>
<gene>
    <name evidence="3" type="ORF">METBIDRAFT_80169</name>
</gene>
<evidence type="ECO:0000256" key="2">
    <source>
        <dbReference type="SAM" id="MobiDB-lite"/>
    </source>
</evidence>
<evidence type="ECO:0000313" key="4">
    <source>
        <dbReference type="Proteomes" id="UP000092555"/>
    </source>
</evidence>
<proteinExistence type="predicted"/>
<comment type="caution">
    <text evidence="3">The sequence shown here is derived from an EMBL/GenBank/DDBJ whole genome shotgun (WGS) entry which is preliminary data.</text>
</comment>
<organism evidence="3 4">
    <name type="scientific">Metschnikowia bicuspidata var. bicuspidata NRRL YB-4993</name>
    <dbReference type="NCBI Taxonomy" id="869754"/>
    <lineage>
        <taxon>Eukaryota</taxon>
        <taxon>Fungi</taxon>
        <taxon>Dikarya</taxon>
        <taxon>Ascomycota</taxon>
        <taxon>Saccharomycotina</taxon>
        <taxon>Pichiomycetes</taxon>
        <taxon>Metschnikowiaceae</taxon>
        <taxon>Metschnikowia</taxon>
    </lineage>
</organism>
<protein>
    <submittedName>
        <fullName evidence="3">Uncharacterized protein</fullName>
    </submittedName>
</protein>
<dbReference type="AlphaFoldDB" id="A0A1A0GZ77"/>
<reference evidence="3 4" key="1">
    <citation type="submission" date="2016-05" db="EMBL/GenBank/DDBJ databases">
        <title>Comparative genomics of biotechnologically important yeasts.</title>
        <authorList>
            <consortium name="DOE Joint Genome Institute"/>
            <person name="Riley R."/>
            <person name="Haridas S."/>
            <person name="Wolfe K.H."/>
            <person name="Lopes M.R."/>
            <person name="Hittinger C.T."/>
            <person name="Goker M."/>
            <person name="Salamov A."/>
            <person name="Wisecaver J."/>
            <person name="Long T.M."/>
            <person name="Aerts A.L."/>
            <person name="Barry K."/>
            <person name="Choi C."/>
            <person name="Clum A."/>
            <person name="Coughlan A.Y."/>
            <person name="Deshpande S."/>
            <person name="Douglass A.P."/>
            <person name="Hanson S.J."/>
            <person name="Klenk H.-P."/>
            <person name="LaButti K."/>
            <person name="Lapidus A."/>
            <person name="Lindquist E."/>
            <person name="Lipzen A."/>
            <person name="Meier-kolthoff J.P."/>
            <person name="Ohm R.A."/>
            <person name="Otillar R.P."/>
            <person name="Pangilinan J."/>
            <person name="Peng Y."/>
            <person name="Rokas A."/>
            <person name="Rosa C.A."/>
            <person name="Scheuner C."/>
            <person name="Sibirny A.A."/>
            <person name="Slot J.C."/>
            <person name="Stielow J.B."/>
            <person name="Sun H."/>
            <person name="Kurtzman C.P."/>
            <person name="Blackwell M."/>
            <person name="Grigoriev I.V."/>
            <person name="Jeffries T.W."/>
        </authorList>
    </citation>
    <scope>NUCLEOTIDE SEQUENCE [LARGE SCALE GENOMIC DNA]</scope>
    <source>
        <strain evidence="3 4">NRRL YB-4993</strain>
    </source>
</reference>
<accession>A0A1A0GZ77</accession>
<dbReference type="EMBL" id="LXTC01000010">
    <property type="protein sequence ID" value="OBA17002.1"/>
    <property type="molecule type" value="Genomic_DNA"/>
</dbReference>
<keyword evidence="1" id="KW-0175">Coiled coil</keyword>
<feature type="coiled-coil region" evidence="1">
    <location>
        <begin position="211"/>
        <end position="238"/>
    </location>
</feature>
<evidence type="ECO:0000313" key="3">
    <source>
        <dbReference type="EMBL" id="OBA17002.1"/>
    </source>
</evidence>
<dbReference type="RefSeq" id="XP_018709299.1">
    <property type="nucleotide sequence ID" value="XM_018859184.1"/>
</dbReference>
<evidence type="ECO:0000256" key="1">
    <source>
        <dbReference type="SAM" id="Coils"/>
    </source>
</evidence>
<keyword evidence="4" id="KW-1185">Reference proteome</keyword>
<dbReference type="Proteomes" id="UP000092555">
    <property type="component" value="Unassembled WGS sequence"/>
</dbReference>
<name>A0A1A0GZ77_9ASCO</name>